<evidence type="ECO:0000256" key="2">
    <source>
        <dbReference type="ARBA" id="ARBA00022898"/>
    </source>
</evidence>
<reference evidence="6" key="1">
    <citation type="journal article" date="2017" name="Nat. Microbiol.">
        <title>Global analysis of biosynthetic gene clusters reveals vast potential of secondary metabolite production in Penicillium species.</title>
        <authorList>
            <person name="Nielsen J.C."/>
            <person name="Grijseels S."/>
            <person name="Prigent S."/>
            <person name="Ji B."/>
            <person name="Dainat J."/>
            <person name="Nielsen K.F."/>
            <person name="Frisvad J.C."/>
            <person name="Workman M."/>
            <person name="Nielsen J."/>
        </authorList>
    </citation>
    <scope>NUCLEOTIDE SEQUENCE [LARGE SCALE GENOMIC DNA]</scope>
    <source>
        <strain evidence="6">IBT 24891</strain>
    </source>
</reference>
<sequence length="417" mass="46124">METNGTTQNGSNFVLSGDTLNKALPDMGMATRAVHADDFVTPHRAIAPGMHVAVNFRYARDPDHLVPEENNDPNAPNDSHVYSRYTAPNSKRLEVLLRSLFGGEVITYSTGLSSFLAMLVLINPKRIFIGDGYHGCHGVLDIVNRLTGVQKLELSEIDQAGPGDIIHVETPLNPTGEARNLAYYRARADEKGAYLTVDSTFAPPPLQNPLDFGADIVMHSGTKYVGGHSDMLCGLLVLHPERVKDGWLKTLHKDRQYMGGVMGSFEGWLGIRSARTMHLRVTRQAQTAEKLVSWLQEQLNDSDSSNPVSRVLGRVQHASVQYDDLKDGWLRKQMPGGFGPVFSIWAKNPDHARQLPSKMFVFQHATSLGGVESLMEWRAMSDAGCDPQLLRVSCGIEEFEDLKNDILQGLKALLEEH</sequence>
<comment type="similarity">
    <text evidence="4">Belongs to the trans-sulfuration enzymes family.</text>
</comment>
<dbReference type="Pfam" id="PF01053">
    <property type="entry name" value="Cys_Met_Meta_PP"/>
    <property type="match status" value="1"/>
</dbReference>
<accession>A0A1V6T6A4</accession>
<dbReference type="AlphaFoldDB" id="A0A1V6T6A4"/>
<keyword evidence="2 3" id="KW-0663">Pyridoxal phosphate</keyword>
<dbReference type="EMBL" id="MLKD01000011">
    <property type="protein sequence ID" value="OQE21878.1"/>
    <property type="molecule type" value="Genomic_DNA"/>
</dbReference>
<dbReference type="STRING" id="303698.A0A1V6T6A4"/>
<evidence type="ECO:0000256" key="4">
    <source>
        <dbReference type="RuleBase" id="RU362118"/>
    </source>
</evidence>
<dbReference type="GO" id="GO:0030170">
    <property type="term" value="F:pyridoxal phosphate binding"/>
    <property type="evidence" value="ECO:0007669"/>
    <property type="project" value="InterPro"/>
</dbReference>
<dbReference type="PANTHER" id="PTHR11808">
    <property type="entry name" value="TRANS-SULFURATION ENZYME FAMILY MEMBER"/>
    <property type="match status" value="1"/>
</dbReference>
<gene>
    <name evidence="5" type="ORF">PENSTE_c011G05134</name>
</gene>
<dbReference type="InterPro" id="IPR015422">
    <property type="entry name" value="PyrdxlP-dep_Trfase_small"/>
</dbReference>
<protein>
    <recommendedName>
        <fullName evidence="7">Cystathionine beta-lyase</fullName>
    </recommendedName>
</protein>
<dbReference type="GO" id="GO:0005737">
    <property type="term" value="C:cytoplasm"/>
    <property type="evidence" value="ECO:0007669"/>
    <property type="project" value="TreeGrafter"/>
</dbReference>
<organism evidence="5 6">
    <name type="scientific">Penicillium steckii</name>
    <dbReference type="NCBI Taxonomy" id="303698"/>
    <lineage>
        <taxon>Eukaryota</taxon>
        <taxon>Fungi</taxon>
        <taxon>Dikarya</taxon>
        <taxon>Ascomycota</taxon>
        <taxon>Pezizomycotina</taxon>
        <taxon>Eurotiomycetes</taxon>
        <taxon>Eurotiomycetidae</taxon>
        <taxon>Eurotiales</taxon>
        <taxon>Aspergillaceae</taxon>
        <taxon>Penicillium</taxon>
    </lineage>
</organism>
<dbReference type="FunFam" id="3.40.640.10:FF:000072">
    <property type="entry name" value="Putative cystathionine beta-lyase"/>
    <property type="match status" value="1"/>
</dbReference>
<feature type="modified residue" description="N6-(pyridoxal phosphate)lysine" evidence="3">
    <location>
        <position position="223"/>
    </location>
</feature>
<dbReference type="PIRSF" id="PIRSF001434">
    <property type="entry name" value="CGS"/>
    <property type="match status" value="1"/>
</dbReference>
<evidence type="ECO:0000313" key="6">
    <source>
        <dbReference type="Proteomes" id="UP000191285"/>
    </source>
</evidence>
<dbReference type="SUPFAM" id="SSF53383">
    <property type="entry name" value="PLP-dependent transferases"/>
    <property type="match status" value="1"/>
</dbReference>
<dbReference type="InterPro" id="IPR054542">
    <property type="entry name" value="Cys_met_metab_PP"/>
</dbReference>
<evidence type="ECO:0000256" key="1">
    <source>
        <dbReference type="ARBA" id="ARBA00001933"/>
    </source>
</evidence>
<comment type="caution">
    <text evidence="5">The sequence shown here is derived from an EMBL/GenBank/DDBJ whole genome shotgun (WGS) entry which is preliminary data.</text>
</comment>
<dbReference type="GO" id="GO:0019346">
    <property type="term" value="P:transsulfuration"/>
    <property type="evidence" value="ECO:0007669"/>
    <property type="project" value="InterPro"/>
</dbReference>
<proteinExistence type="inferred from homology"/>
<evidence type="ECO:0008006" key="7">
    <source>
        <dbReference type="Google" id="ProtNLM"/>
    </source>
</evidence>
<dbReference type="FunFam" id="3.90.1150.10:FF:000066">
    <property type="entry name" value="Putative cystathionine beta-lyase"/>
    <property type="match status" value="1"/>
</dbReference>
<dbReference type="GO" id="GO:0016846">
    <property type="term" value="F:carbon-sulfur lyase activity"/>
    <property type="evidence" value="ECO:0007669"/>
    <property type="project" value="TreeGrafter"/>
</dbReference>
<evidence type="ECO:0000313" key="5">
    <source>
        <dbReference type="EMBL" id="OQE21878.1"/>
    </source>
</evidence>
<dbReference type="Proteomes" id="UP000191285">
    <property type="component" value="Unassembled WGS sequence"/>
</dbReference>
<name>A0A1V6T6A4_9EURO</name>
<dbReference type="InterPro" id="IPR015421">
    <property type="entry name" value="PyrdxlP-dep_Trfase_major"/>
</dbReference>
<dbReference type="OrthoDB" id="3512640at2759"/>
<keyword evidence="6" id="KW-1185">Reference proteome</keyword>
<dbReference type="Gene3D" id="3.90.1150.10">
    <property type="entry name" value="Aspartate Aminotransferase, domain 1"/>
    <property type="match status" value="1"/>
</dbReference>
<comment type="cofactor">
    <cofactor evidence="1 4">
        <name>pyridoxal 5'-phosphate</name>
        <dbReference type="ChEBI" id="CHEBI:597326"/>
    </cofactor>
</comment>
<dbReference type="InterPro" id="IPR000277">
    <property type="entry name" value="Cys/Met-Metab_PyrdxlP-dep_enz"/>
</dbReference>
<dbReference type="InterPro" id="IPR015424">
    <property type="entry name" value="PyrdxlP-dep_Trfase"/>
</dbReference>
<dbReference type="PROSITE" id="PS00868">
    <property type="entry name" value="CYS_MET_METAB_PP"/>
    <property type="match status" value="1"/>
</dbReference>
<dbReference type="Gene3D" id="3.40.640.10">
    <property type="entry name" value="Type I PLP-dependent aspartate aminotransferase-like (Major domain)"/>
    <property type="match status" value="1"/>
</dbReference>
<dbReference type="PANTHER" id="PTHR11808:SF35">
    <property type="entry name" value="CYSTATHIONINE GAMMA-SYNTHASE (AFU_ORTHOLOGUE AFUA_7G01590)"/>
    <property type="match status" value="1"/>
</dbReference>
<evidence type="ECO:0000256" key="3">
    <source>
        <dbReference type="PIRSR" id="PIRSR001434-2"/>
    </source>
</evidence>